<sequence>MFNVKDYIDGIEKYKDNIAIYNKLIELKNIYLDINHLNKTQQEIYTLALEIVEDLFNPLQIYKEPIIPLSFLQSNIGKILLDVINGSYNRMISINDVVEMSKTEKNKKGYSYQYINKEIKAGKLRGIKHNGSWQIQYKDAVKFLETKNIIIY</sequence>
<dbReference type="AlphaFoldDB" id="A0A0M1LD35"/>
<dbReference type="EMBL" id="SWOV01000066">
    <property type="protein sequence ID" value="NFF89398.1"/>
    <property type="molecule type" value="Genomic_DNA"/>
</dbReference>
<evidence type="ECO:0000313" key="1">
    <source>
        <dbReference type="EMBL" id="NFF89398.1"/>
    </source>
</evidence>
<organism evidence="1 4">
    <name type="scientific">Clostridium botulinum</name>
    <dbReference type="NCBI Taxonomy" id="1491"/>
    <lineage>
        <taxon>Bacteria</taxon>
        <taxon>Bacillati</taxon>
        <taxon>Bacillota</taxon>
        <taxon>Clostridia</taxon>
        <taxon>Eubacteriales</taxon>
        <taxon>Clostridiaceae</taxon>
        <taxon>Clostridium</taxon>
    </lineage>
</organism>
<evidence type="ECO:0000313" key="2">
    <source>
        <dbReference type="EMBL" id="NFN36726.1"/>
    </source>
</evidence>
<evidence type="ECO:0008006" key="5">
    <source>
        <dbReference type="Google" id="ProtNLM"/>
    </source>
</evidence>
<evidence type="ECO:0000313" key="3">
    <source>
        <dbReference type="Proteomes" id="UP000473681"/>
    </source>
</evidence>
<dbReference type="EMBL" id="SWVK01000030">
    <property type="protein sequence ID" value="NFN36726.1"/>
    <property type="molecule type" value="Genomic_DNA"/>
</dbReference>
<dbReference type="RefSeq" id="WP_017825590.1">
    <property type="nucleotide sequence ID" value="NZ_KT897275.1"/>
</dbReference>
<dbReference type="Proteomes" id="UP000473681">
    <property type="component" value="Unassembled WGS sequence"/>
</dbReference>
<accession>A0A0M1LD35</accession>
<name>A0A0M1LD35_CLOBO</name>
<comment type="caution">
    <text evidence="1">The sequence shown here is derived from an EMBL/GenBank/DDBJ whole genome shotgun (WGS) entry which is preliminary data.</text>
</comment>
<protein>
    <recommendedName>
        <fullName evidence="5">Helix-turn-helix domain-containing protein</fullName>
    </recommendedName>
</protein>
<gene>
    <name evidence="1" type="ORF">FC774_16220</name>
    <name evidence="2" type="ORF">FDB51_16800</name>
</gene>
<reference evidence="3 4" key="1">
    <citation type="submission" date="2019-04" db="EMBL/GenBank/DDBJ databases">
        <title>Genome sequencing of Clostridium botulinum Groups I-IV and Clostridium butyricum.</title>
        <authorList>
            <person name="Brunt J."/>
            <person name="Van Vliet A.H.M."/>
            <person name="Stringer S.C."/>
            <person name="Carter A.T."/>
            <person name="Peck M.W."/>
        </authorList>
    </citation>
    <scope>NUCLEOTIDE SEQUENCE [LARGE SCALE GENOMIC DNA]</scope>
    <source>
        <strain evidence="1 4">1605</strain>
        <strain evidence="2 3">CB-K-33E</strain>
    </source>
</reference>
<dbReference type="Proteomes" id="UP000476820">
    <property type="component" value="Unassembled WGS sequence"/>
</dbReference>
<evidence type="ECO:0000313" key="4">
    <source>
        <dbReference type="Proteomes" id="UP000476820"/>
    </source>
</evidence>
<proteinExistence type="predicted"/>